<proteinExistence type="inferred from homology"/>
<feature type="transmembrane region" description="Helical" evidence="7">
    <location>
        <begin position="88"/>
        <end position="108"/>
    </location>
</feature>
<comment type="similarity">
    <text evidence="2">Belongs to the GRP transporter (TC 2.A.7.5) family.</text>
</comment>
<evidence type="ECO:0000256" key="2">
    <source>
        <dbReference type="ARBA" id="ARBA00006117"/>
    </source>
</evidence>
<evidence type="ECO:0000256" key="1">
    <source>
        <dbReference type="ARBA" id="ARBA00004141"/>
    </source>
</evidence>
<protein>
    <submittedName>
        <fullName evidence="8">Glucose uptake protein</fullName>
    </submittedName>
</protein>
<organism evidence="8 9">
    <name type="scientific">Bifidobacterium goeldii</name>
    <dbReference type="NCBI Taxonomy" id="2306975"/>
    <lineage>
        <taxon>Bacteria</taxon>
        <taxon>Bacillati</taxon>
        <taxon>Actinomycetota</taxon>
        <taxon>Actinomycetes</taxon>
        <taxon>Bifidobacteriales</taxon>
        <taxon>Bifidobacteriaceae</taxon>
        <taxon>Bifidobacterium</taxon>
    </lineage>
</organism>
<dbReference type="GO" id="GO:0016020">
    <property type="term" value="C:membrane"/>
    <property type="evidence" value="ECO:0007669"/>
    <property type="project" value="UniProtKB-SubCell"/>
</dbReference>
<comment type="caution">
    <text evidence="8">The sequence shown here is derived from an EMBL/GenBank/DDBJ whole genome shotgun (WGS) entry which is preliminary data.</text>
</comment>
<dbReference type="OrthoDB" id="3194911at2"/>
<feature type="transmembrane region" description="Helical" evidence="7">
    <location>
        <begin position="242"/>
        <end position="263"/>
    </location>
</feature>
<dbReference type="GO" id="GO:0015144">
    <property type="term" value="F:carbohydrate transmembrane transporter activity"/>
    <property type="evidence" value="ECO:0007669"/>
    <property type="project" value="InterPro"/>
</dbReference>
<keyword evidence="3" id="KW-0762">Sugar transport</keyword>
<feature type="transmembrane region" description="Helical" evidence="7">
    <location>
        <begin position="148"/>
        <end position="168"/>
    </location>
</feature>
<gene>
    <name evidence="8" type="ORF">D2E25_1707</name>
</gene>
<keyword evidence="4 7" id="KW-0812">Transmembrane</keyword>
<dbReference type="AlphaFoldDB" id="A0A430FG37"/>
<sequence>MWPILLALVPAFGWGFQGIVMQKVGGTTANKQMGMVLTTLVFGIVVLIFHPISWSWTLIIAAAINGIPWSIAQILQIKSFDYLGVARAMPLATGMQLVITSLLGALFFHEWVHGWQFALGLPALAIIIIGVACTAFQEKSEDAGPTNLKLGIIITFISALLYTSYAAAGKFFSVSSWDMLFPQAVFMFLGTTVIAFCMSGKQSMDPEIGVFGKKSWLNMSTGVLFATANLTVMLSNEINGLAVGWTLSQMNVIVATLGGLFILKEKKTKKEMVFVIIGMVLIAIGGVLIGITKN</sequence>
<keyword evidence="5 7" id="KW-1133">Transmembrane helix</keyword>
<feature type="transmembrane region" description="Helical" evidence="7">
    <location>
        <begin position="114"/>
        <end position="136"/>
    </location>
</feature>
<name>A0A430FG37_9BIFI</name>
<evidence type="ECO:0000313" key="8">
    <source>
        <dbReference type="EMBL" id="RSX51732.1"/>
    </source>
</evidence>
<evidence type="ECO:0000256" key="7">
    <source>
        <dbReference type="SAM" id="Phobius"/>
    </source>
</evidence>
<feature type="transmembrane region" description="Helical" evidence="7">
    <location>
        <begin position="272"/>
        <end position="291"/>
    </location>
</feature>
<reference evidence="8 9" key="1">
    <citation type="submission" date="2018-09" db="EMBL/GenBank/DDBJ databases">
        <title>Characterization of the phylogenetic diversity of five novel species belonging to the genus Bifidobacterium.</title>
        <authorList>
            <person name="Lugli G.A."/>
            <person name="Duranti S."/>
            <person name="Milani C."/>
        </authorList>
    </citation>
    <scope>NUCLEOTIDE SEQUENCE [LARGE SCALE GENOMIC DNA]</scope>
    <source>
        <strain evidence="8 9">2034B</strain>
    </source>
</reference>
<dbReference type="InterPro" id="IPR010651">
    <property type="entry name" value="Sugar_transport"/>
</dbReference>
<keyword evidence="9" id="KW-1185">Reference proteome</keyword>
<dbReference type="InterPro" id="IPR037185">
    <property type="entry name" value="EmrE-like"/>
</dbReference>
<evidence type="ECO:0000256" key="3">
    <source>
        <dbReference type="ARBA" id="ARBA00022597"/>
    </source>
</evidence>
<dbReference type="Pfam" id="PF06800">
    <property type="entry name" value="Sugar_transport"/>
    <property type="match status" value="1"/>
</dbReference>
<feature type="transmembrane region" description="Helical" evidence="7">
    <location>
        <begin position="34"/>
        <end position="67"/>
    </location>
</feature>
<dbReference type="PANTHER" id="PTHR16119:SF17">
    <property type="entry name" value="TRANSMEMBRANE PROTEIN 144"/>
    <property type="match status" value="1"/>
</dbReference>
<feature type="transmembrane region" description="Helical" evidence="7">
    <location>
        <begin position="180"/>
        <end position="197"/>
    </location>
</feature>
<evidence type="ECO:0000256" key="5">
    <source>
        <dbReference type="ARBA" id="ARBA00022989"/>
    </source>
</evidence>
<keyword evidence="3" id="KW-0813">Transport</keyword>
<feature type="transmembrane region" description="Helical" evidence="7">
    <location>
        <begin position="217"/>
        <end position="236"/>
    </location>
</feature>
<dbReference type="CDD" id="cd23110">
    <property type="entry name" value="GRP"/>
    <property type="match status" value="1"/>
</dbReference>
<keyword evidence="6 7" id="KW-0472">Membrane</keyword>
<comment type="subcellular location">
    <subcellularLocation>
        <location evidence="1">Membrane</location>
        <topology evidence="1">Multi-pass membrane protein</topology>
    </subcellularLocation>
</comment>
<accession>A0A430FG37</accession>
<dbReference type="EMBL" id="QXGL01000006">
    <property type="protein sequence ID" value="RSX51732.1"/>
    <property type="molecule type" value="Genomic_DNA"/>
</dbReference>
<evidence type="ECO:0000256" key="6">
    <source>
        <dbReference type="ARBA" id="ARBA00023136"/>
    </source>
</evidence>
<dbReference type="SUPFAM" id="SSF103481">
    <property type="entry name" value="Multidrug resistance efflux transporter EmrE"/>
    <property type="match status" value="1"/>
</dbReference>
<evidence type="ECO:0000256" key="4">
    <source>
        <dbReference type="ARBA" id="ARBA00022692"/>
    </source>
</evidence>
<evidence type="ECO:0000313" key="9">
    <source>
        <dbReference type="Proteomes" id="UP000287533"/>
    </source>
</evidence>
<dbReference type="RefSeq" id="WP_125981881.1">
    <property type="nucleotide sequence ID" value="NZ_QXGL01000006.1"/>
</dbReference>
<dbReference type="Proteomes" id="UP000287533">
    <property type="component" value="Unassembled WGS sequence"/>
</dbReference>
<dbReference type="PANTHER" id="PTHR16119">
    <property type="entry name" value="TRANSMEMBRANE PROTEIN 144"/>
    <property type="match status" value="1"/>
</dbReference>